<dbReference type="Proteomes" id="UP001558613">
    <property type="component" value="Unassembled WGS sequence"/>
</dbReference>
<dbReference type="EMBL" id="JAYMGO010000022">
    <property type="protein sequence ID" value="KAL1251229.1"/>
    <property type="molecule type" value="Genomic_DNA"/>
</dbReference>
<keyword evidence="2" id="KW-1185">Reference proteome</keyword>
<proteinExistence type="predicted"/>
<protein>
    <submittedName>
        <fullName evidence="1">Uncharacterized protein</fullName>
    </submittedName>
</protein>
<name>A0ABR3LHN6_9TELE</name>
<sequence length="51" mass="5894">TRCEVPCDQNVRSPEYYFWGDIKLGTKPNYYGYDKMADKATCTKYAKATVC</sequence>
<feature type="non-terminal residue" evidence="1">
    <location>
        <position position="1"/>
    </location>
</feature>
<accession>A0ABR3LHN6</accession>
<comment type="caution">
    <text evidence="1">The sequence shown here is derived from an EMBL/GenBank/DDBJ whole genome shotgun (WGS) entry which is preliminary data.</text>
</comment>
<gene>
    <name evidence="1" type="ORF">QQF64_019025</name>
</gene>
<evidence type="ECO:0000313" key="1">
    <source>
        <dbReference type="EMBL" id="KAL1251229.1"/>
    </source>
</evidence>
<organism evidence="1 2">
    <name type="scientific">Cirrhinus molitorella</name>
    <name type="common">mud carp</name>
    <dbReference type="NCBI Taxonomy" id="172907"/>
    <lineage>
        <taxon>Eukaryota</taxon>
        <taxon>Metazoa</taxon>
        <taxon>Chordata</taxon>
        <taxon>Craniata</taxon>
        <taxon>Vertebrata</taxon>
        <taxon>Euteleostomi</taxon>
        <taxon>Actinopterygii</taxon>
        <taxon>Neopterygii</taxon>
        <taxon>Teleostei</taxon>
        <taxon>Ostariophysi</taxon>
        <taxon>Cypriniformes</taxon>
        <taxon>Cyprinidae</taxon>
        <taxon>Labeoninae</taxon>
        <taxon>Labeonini</taxon>
        <taxon>Cirrhinus</taxon>
    </lineage>
</organism>
<reference evidence="1 2" key="1">
    <citation type="submission" date="2023-09" db="EMBL/GenBank/DDBJ databases">
        <authorList>
            <person name="Wang M."/>
        </authorList>
    </citation>
    <scope>NUCLEOTIDE SEQUENCE [LARGE SCALE GENOMIC DNA]</scope>
    <source>
        <strain evidence="1">GT-2023</strain>
        <tissue evidence="1">Liver</tissue>
    </source>
</reference>
<evidence type="ECO:0000313" key="2">
    <source>
        <dbReference type="Proteomes" id="UP001558613"/>
    </source>
</evidence>
<feature type="non-terminal residue" evidence="1">
    <location>
        <position position="51"/>
    </location>
</feature>